<evidence type="ECO:0000313" key="3">
    <source>
        <dbReference type="EMBL" id="TKX32808.1"/>
    </source>
</evidence>
<dbReference type="SMART" id="SM00226">
    <property type="entry name" value="LMWPc"/>
    <property type="match status" value="1"/>
</dbReference>
<feature type="domain" description="Phosphotyrosine protein phosphatase I" evidence="2">
    <location>
        <begin position="2"/>
        <end position="148"/>
    </location>
</feature>
<proteinExistence type="predicted"/>
<dbReference type="Pfam" id="PF01451">
    <property type="entry name" value="LMWPc"/>
    <property type="match status" value="1"/>
</dbReference>
<dbReference type="InterPro" id="IPR036196">
    <property type="entry name" value="Ptyr_pPase_sf"/>
</dbReference>
<dbReference type="RefSeq" id="WP_137621838.1">
    <property type="nucleotide sequence ID" value="NZ_NXMA01000003.1"/>
</dbReference>
<gene>
    <name evidence="3" type="ORF">CQA76_02300</name>
</gene>
<name>A0A4U7BL94_9BACT</name>
<comment type="caution">
    <text evidence="3">The sequence shown here is derived from an EMBL/GenBank/DDBJ whole genome shotgun (WGS) entry which is preliminary data.</text>
</comment>
<protein>
    <recommendedName>
        <fullName evidence="1">protein-tyrosine-phosphatase</fullName>
        <ecNumber evidence="1">3.1.3.48</ecNumber>
    </recommendedName>
</protein>
<dbReference type="SUPFAM" id="SSF52788">
    <property type="entry name" value="Phosphotyrosine protein phosphatases I"/>
    <property type="match status" value="1"/>
</dbReference>
<accession>A0A4U7BL94</accession>
<dbReference type="InterPro" id="IPR023485">
    <property type="entry name" value="Ptyr_pPase"/>
</dbReference>
<dbReference type="InterPro" id="IPR050438">
    <property type="entry name" value="LMW_PTPase"/>
</dbReference>
<evidence type="ECO:0000256" key="1">
    <source>
        <dbReference type="ARBA" id="ARBA00013064"/>
    </source>
</evidence>
<keyword evidence="4" id="KW-1185">Reference proteome</keyword>
<dbReference type="PANTHER" id="PTHR11717:SF7">
    <property type="entry name" value="LOW MOLECULAR WEIGHT PHOSPHOTYROSINE PROTEIN PHOSPHATASE"/>
    <property type="match status" value="1"/>
</dbReference>
<dbReference type="CDD" id="cd16343">
    <property type="entry name" value="LMWPTP"/>
    <property type="match status" value="1"/>
</dbReference>
<dbReference type="EMBL" id="NXMA01000003">
    <property type="protein sequence ID" value="TKX32808.1"/>
    <property type="molecule type" value="Genomic_DNA"/>
</dbReference>
<dbReference type="Proteomes" id="UP000310353">
    <property type="component" value="Unassembled WGS sequence"/>
</dbReference>
<dbReference type="GO" id="GO:0004725">
    <property type="term" value="F:protein tyrosine phosphatase activity"/>
    <property type="evidence" value="ECO:0007669"/>
    <property type="project" value="UniProtKB-EC"/>
</dbReference>
<organism evidence="3 4">
    <name type="scientific">Campylobacter aviculae</name>
    <dbReference type="NCBI Taxonomy" id="2510190"/>
    <lineage>
        <taxon>Bacteria</taxon>
        <taxon>Pseudomonadati</taxon>
        <taxon>Campylobacterota</taxon>
        <taxon>Epsilonproteobacteria</taxon>
        <taxon>Campylobacterales</taxon>
        <taxon>Campylobacteraceae</taxon>
        <taxon>Campylobacter</taxon>
    </lineage>
</organism>
<dbReference type="EC" id="3.1.3.48" evidence="1"/>
<dbReference type="AlphaFoldDB" id="A0A4U7BL94"/>
<sequence length="151" mass="17497">MKKITFICLGNICRSPMAEFVMKDLIKKNNLEKLFFVTSAGTSGEHDGEGMHFGTKTKLENLNIEHRNFKSKKLTQKLCDESDFLITMDNSNFNNVLKKFNNTQNKLLKMTDFASELDYDEVPDPWYSGNFDETYQIISLACKNLLTYLRK</sequence>
<dbReference type="OrthoDB" id="9784339at2"/>
<dbReference type="PANTHER" id="PTHR11717">
    <property type="entry name" value="LOW MOLECULAR WEIGHT PROTEIN TYROSINE PHOSPHATASE"/>
    <property type="match status" value="1"/>
</dbReference>
<dbReference type="Gene3D" id="3.40.50.2300">
    <property type="match status" value="1"/>
</dbReference>
<evidence type="ECO:0000313" key="4">
    <source>
        <dbReference type="Proteomes" id="UP000310353"/>
    </source>
</evidence>
<reference evidence="3 4" key="1">
    <citation type="submission" date="2018-05" db="EMBL/GenBank/DDBJ databases">
        <title>Novel Campyloabacter and Helicobacter Species and Strains.</title>
        <authorList>
            <person name="Mannion A.J."/>
            <person name="Shen Z."/>
            <person name="Fox J.G."/>
        </authorList>
    </citation>
    <scope>NUCLEOTIDE SEQUENCE [LARGE SCALE GENOMIC DNA]</scope>
    <source>
        <strain evidence="4">MIT17-670</strain>
    </source>
</reference>
<evidence type="ECO:0000259" key="2">
    <source>
        <dbReference type="SMART" id="SM00226"/>
    </source>
</evidence>